<protein>
    <submittedName>
        <fullName evidence="1">Uncharacterized protein</fullName>
    </submittedName>
</protein>
<dbReference type="EMBL" id="JANPWB010000003">
    <property type="protein sequence ID" value="KAJ1200597.1"/>
    <property type="molecule type" value="Genomic_DNA"/>
</dbReference>
<reference evidence="1" key="1">
    <citation type="journal article" date="2022" name="bioRxiv">
        <title>Sequencing and chromosome-scale assembly of the giantPleurodeles waltlgenome.</title>
        <authorList>
            <person name="Brown T."/>
            <person name="Elewa A."/>
            <person name="Iarovenko S."/>
            <person name="Subramanian E."/>
            <person name="Araus A.J."/>
            <person name="Petzold A."/>
            <person name="Susuki M."/>
            <person name="Suzuki K.-i.T."/>
            <person name="Hayashi T."/>
            <person name="Toyoda A."/>
            <person name="Oliveira C."/>
            <person name="Osipova E."/>
            <person name="Leigh N.D."/>
            <person name="Simon A."/>
            <person name="Yun M.H."/>
        </authorList>
    </citation>
    <scope>NUCLEOTIDE SEQUENCE</scope>
    <source>
        <strain evidence="1">20211129_DDA</strain>
        <tissue evidence="1">Liver</tissue>
    </source>
</reference>
<accession>A0AAV7VKA9</accession>
<evidence type="ECO:0000313" key="2">
    <source>
        <dbReference type="Proteomes" id="UP001066276"/>
    </source>
</evidence>
<sequence length="185" mass="19916">MLQVVSPTISSTFCVHCAVGPRQEPPCCVPHSTRLCPRVAPTRREPDPACPGNLADRAPGCVVHKVPHFGVGISDIAASSSRILIPPLEGCCSVTGRFSAPPSRSHVRPLQNRRAQGFRLHIGRTHHVSTATAPGRVSVSAGTRLPPLHIRHYPIMCSRWMAMPGRIFLPARVGLLSKSPSRPPS</sequence>
<name>A0AAV7VKA9_PLEWA</name>
<proteinExistence type="predicted"/>
<comment type="caution">
    <text evidence="1">The sequence shown here is derived from an EMBL/GenBank/DDBJ whole genome shotgun (WGS) entry which is preliminary data.</text>
</comment>
<gene>
    <name evidence="1" type="ORF">NDU88_004420</name>
</gene>
<organism evidence="1 2">
    <name type="scientific">Pleurodeles waltl</name>
    <name type="common">Iberian ribbed newt</name>
    <dbReference type="NCBI Taxonomy" id="8319"/>
    <lineage>
        <taxon>Eukaryota</taxon>
        <taxon>Metazoa</taxon>
        <taxon>Chordata</taxon>
        <taxon>Craniata</taxon>
        <taxon>Vertebrata</taxon>
        <taxon>Euteleostomi</taxon>
        <taxon>Amphibia</taxon>
        <taxon>Batrachia</taxon>
        <taxon>Caudata</taxon>
        <taxon>Salamandroidea</taxon>
        <taxon>Salamandridae</taxon>
        <taxon>Pleurodelinae</taxon>
        <taxon>Pleurodeles</taxon>
    </lineage>
</organism>
<dbReference type="AlphaFoldDB" id="A0AAV7VKA9"/>
<keyword evidence="2" id="KW-1185">Reference proteome</keyword>
<dbReference type="Proteomes" id="UP001066276">
    <property type="component" value="Chromosome 2_1"/>
</dbReference>
<evidence type="ECO:0000313" key="1">
    <source>
        <dbReference type="EMBL" id="KAJ1200597.1"/>
    </source>
</evidence>